<evidence type="ECO:0008006" key="4">
    <source>
        <dbReference type="Google" id="ProtNLM"/>
    </source>
</evidence>
<protein>
    <recommendedName>
        <fullName evidence="4">Lipoprotein</fullName>
    </recommendedName>
</protein>
<organism evidence="2 3">
    <name type="scientific">Ferrimonas balearica (strain DSM 9799 / CCM 4581 / KCTC 23876 / PAT)</name>
    <dbReference type="NCBI Taxonomy" id="550540"/>
    <lineage>
        <taxon>Bacteria</taxon>
        <taxon>Pseudomonadati</taxon>
        <taxon>Pseudomonadota</taxon>
        <taxon>Gammaproteobacteria</taxon>
        <taxon>Alteromonadales</taxon>
        <taxon>Ferrimonadaceae</taxon>
        <taxon>Ferrimonas</taxon>
    </lineage>
</organism>
<gene>
    <name evidence="2" type="ordered locus">Fbal_3173</name>
</gene>
<dbReference type="AlphaFoldDB" id="E1SV72"/>
<keyword evidence="3" id="KW-1185">Reference proteome</keyword>
<dbReference type="PROSITE" id="PS51257">
    <property type="entry name" value="PROKAR_LIPOPROTEIN"/>
    <property type="match status" value="1"/>
</dbReference>
<dbReference type="HOGENOM" id="CLU_2478778_0_0_6"/>
<evidence type="ECO:0000313" key="2">
    <source>
        <dbReference type="EMBL" id="ADN77372.1"/>
    </source>
</evidence>
<dbReference type="RefSeq" id="WP_013346678.1">
    <property type="nucleotide sequence ID" value="NC_014541.1"/>
</dbReference>
<dbReference type="EMBL" id="CP002209">
    <property type="protein sequence ID" value="ADN77372.1"/>
    <property type="molecule type" value="Genomic_DNA"/>
</dbReference>
<reference evidence="2 3" key="1">
    <citation type="journal article" date="2010" name="Stand. Genomic Sci.">
        <title>Complete genome sequence of Ferrimonas balearica type strain (PAT).</title>
        <authorList>
            <person name="Nolan M."/>
            <person name="Sikorski J."/>
            <person name="Davenport K."/>
            <person name="Lucas S."/>
            <person name="Glavina Del Rio T."/>
            <person name="Tice H."/>
            <person name="Cheng J."/>
            <person name="Goodwin L."/>
            <person name="Pitluck S."/>
            <person name="Liolios K."/>
            <person name="Ivanova N."/>
            <person name="Mavromatis K."/>
            <person name="Ovchinnikova G."/>
            <person name="Pati A."/>
            <person name="Chen A."/>
            <person name="Palaniappan K."/>
            <person name="Land M."/>
            <person name="Hauser L."/>
            <person name="Chang Y."/>
            <person name="Jeffries C."/>
            <person name="Tapia R."/>
            <person name="Brettin T."/>
            <person name="Detter J."/>
            <person name="Han C."/>
            <person name="Yasawong M."/>
            <person name="Rohde M."/>
            <person name="Tindall B."/>
            <person name="Goker M."/>
            <person name="Woyke T."/>
            <person name="Bristow J."/>
            <person name="Eisen J."/>
            <person name="Markowitz V."/>
            <person name="Hugenholtz P."/>
            <person name="Kyrpides N."/>
            <person name="Klenk H."/>
            <person name="Lapidus A."/>
        </authorList>
    </citation>
    <scope>NUCLEOTIDE SEQUENCE [LARGE SCALE GENOMIC DNA]</scope>
    <source>
        <strain evidence="3">DSM 9799 / CCM 4581 / KCTC 23876 / PAT</strain>
    </source>
</reference>
<feature type="signal peptide" evidence="1">
    <location>
        <begin position="1"/>
        <end position="19"/>
    </location>
</feature>
<dbReference type="eggNOG" id="ENOG502ZM21">
    <property type="taxonomic scope" value="Bacteria"/>
</dbReference>
<dbReference type="GeneID" id="67183390"/>
<evidence type="ECO:0000313" key="3">
    <source>
        <dbReference type="Proteomes" id="UP000006683"/>
    </source>
</evidence>
<dbReference type="Proteomes" id="UP000006683">
    <property type="component" value="Chromosome"/>
</dbReference>
<evidence type="ECO:0000256" key="1">
    <source>
        <dbReference type="SAM" id="SignalP"/>
    </source>
</evidence>
<sequence>MFSPLKVLLSASLALTLMACSSTPETDVAAADVEAEEDKGVICEKVKVTGSRLPVRKCTTAEQRRMEMNQNAHILDSSLGTVVRQSN</sequence>
<dbReference type="KEGG" id="fbl:Fbal_3173"/>
<keyword evidence="1" id="KW-0732">Signal</keyword>
<name>E1SV72_FERBD</name>
<accession>E1SV72</accession>
<proteinExistence type="predicted"/>
<feature type="chain" id="PRO_5003151942" description="Lipoprotein" evidence="1">
    <location>
        <begin position="20"/>
        <end position="87"/>
    </location>
</feature>